<evidence type="ECO:0000313" key="2">
    <source>
        <dbReference type="EMBL" id="KAA0155575.1"/>
    </source>
</evidence>
<dbReference type="SUPFAM" id="SSF81296">
    <property type="entry name" value="E set domains"/>
    <property type="match status" value="1"/>
</dbReference>
<evidence type="ECO:0008006" key="4">
    <source>
        <dbReference type="Google" id="ProtNLM"/>
    </source>
</evidence>
<keyword evidence="3" id="KW-1185">Reference proteome</keyword>
<evidence type="ECO:0000256" key="1">
    <source>
        <dbReference type="SAM" id="SignalP"/>
    </source>
</evidence>
<comment type="caution">
    <text evidence="2">The sequence shown here is derived from an EMBL/GenBank/DDBJ whole genome shotgun (WGS) entry which is preliminary data.</text>
</comment>
<feature type="signal peptide" evidence="1">
    <location>
        <begin position="1"/>
        <end position="19"/>
    </location>
</feature>
<dbReference type="Gene3D" id="2.60.40.10">
    <property type="entry name" value="Immunoglobulins"/>
    <property type="match status" value="1"/>
</dbReference>
<evidence type="ECO:0000313" key="3">
    <source>
        <dbReference type="Proteomes" id="UP000323011"/>
    </source>
</evidence>
<dbReference type="InterPro" id="IPR014756">
    <property type="entry name" value="Ig_E-set"/>
</dbReference>
<accession>A0A5A8CR77</accession>
<gene>
    <name evidence="2" type="ORF">FNF29_01492</name>
</gene>
<dbReference type="Proteomes" id="UP000323011">
    <property type="component" value="Unassembled WGS sequence"/>
</dbReference>
<dbReference type="CDD" id="cd00603">
    <property type="entry name" value="IPT_PCSR"/>
    <property type="match status" value="1"/>
</dbReference>
<feature type="chain" id="PRO_5022796488" description="Saposin B-type domain-containing protein" evidence="1">
    <location>
        <begin position="20"/>
        <end position="241"/>
    </location>
</feature>
<sequence>MRLPLVLLALGCVVRQVPALQPRITRVAPDRGYRSGGFRIRLDGENLVFLPNQAQVMVGILPCTDVRVEAPWAAISCLAPACPGCNVENVIVNIGGQLTNTLPLRYTGICEGPQLLENKPRVKLPAMYSGAENCTICRLLISGALSAVPDRVSYESLRIAMRDICGSPLVREFKMLDPACKHNMRDYFVPCAALLFAEQDQLLDAIWSQWNSLYDLGGLTDYACRQVGRCGGAVGPDPEEV</sequence>
<name>A0A5A8CR77_CAFRO</name>
<dbReference type="EMBL" id="VLTN01000006">
    <property type="protein sequence ID" value="KAA0155575.1"/>
    <property type="molecule type" value="Genomic_DNA"/>
</dbReference>
<proteinExistence type="predicted"/>
<organism evidence="2 3">
    <name type="scientific">Cafeteria roenbergensis</name>
    <name type="common">Marine flagellate</name>
    <dbReference type="NCBI Taxonomy" id="33653"/>
    <lineage>
        <taxon>Eukaryota</taxon>
        <taxon>Sar</taxon>
        <taxon>Stramenopiles</taxon>
        <taxon>Bigyra</taxon>
        <taxon>Opalozoa</taxon>
        <taxon>Bicosoecida</taxon>
        <taxon>Cafeteriaceae</taxon>
        <taxon>Cafeteria</taxon>
    </lineage>
</organism>
<reference evidence="2 3" key="1">
    <citation type="submission" date="2019-07" db="EMBL/GenBank/DDBJ databases">
        <title>Genomes of Cafeteria roenbergensis.</title>
        <authorList>
            <person name="Fischer M.G."/>
            <person name="Hackl T."/>
            <person name="Roman M."/>
        </authorList>
    </citation>
    <scope>NUCLEOTIDE SEQUENCE [LARGE SCALE GENOMIC DNA]</scope>
    <source>
        <strain evidence="2 3">BVI</strain>
    </source>
</reference>
<dbReference type="AlphaFoldDB" id="A0A5A8CR77"/>
<protein>
    <recommendedName>
        <fullName evidence="4">Saposin B-type domain-containing protein</fullName>
    </recommendedName>
</protein>
<keyword evidence="1" id="KW-0732">Signal</keyword>
<dbReference type="InterPro" id="IPR013783">
    <property type="entry name" value="Ig-like_fold"/>
</dbReference>